<dbReference type="Gramene" id="Os02t0433900-01">
    <property type="protein sequence ID" value="Os02t0433900-01"/>
    <property type="gene ID" value="Os02g0433900"/>
</dbReference>
<organism evidence="2 3">
    <name type="scientific">Oryza sativa subsp. japonica</name>
    <name type="common">Rice</name>
    <dbReference type="NCBI Taxonomy" id="39947"/>
    <lineage>
        <taxon>Eukaryota</taxon>
        <taxon>Viridiplantae</taxon>
        <taxon>Streptophyta</taxon>
        <taxon>Embryophyta</taxon>
        <taxon>Tracheophyta</taxon>
        <taxon>Spermatophyta</taxon>
        <taxon>Magnoliopsida</taxon>
        <taxon>Liliopsida</taxon>
        <taxon>Poales</taxon>
        <taxon>Poaceae</taxon>
        <taxon>BOP clade</taxon>
        <taxon>Oryzoideae</taxon>
        <taxon>Oryzeae</taxon>
        <taxon>Oryzinae</taxon>
        <taxon>Oryza</taxon>
        <taxon>Oryza sativa</taxon>
    </lineage>
</organism>
<name>A0A0N7KF77_ORYSJ</name>
<proteinExistence type="predicted"/>
<dbReference type="SMR" id="A0A0N7KF77"/>
<evidence type="ECO:0000313" key="2">
    <source>
        <dbReference type="EMBL" id="BAS78449.1"/>
    </source>
</evidence>
<protein>
    <submittedName>
        <fullName evidence="2">Os02g0433900 protein</fullName>
    </submittedName>
</protein>
<reference evidence="3" key="1">
    <citation type="journal article" date="2005" name="Nature">
        <title>The map-based sequence of the rice genome.</title>
        <authorList>
            <consortium name="International rice genome sequencing project (IRGSP)"/>
            <person name="Matsumoto T."/>
            <person name="Wu J."/>
            <person name="Kanamori H."/>
            <person name="Katayose Y."/>
            <person name="Fujisawa M."/>
            <person name="Namiki N."/>
            <person name="Mizuno H."/>
            <person name="Yamamoto K."/>
            <person name="Antonio B.A."/>
            <person name="Baba T."/>
            <person name="Sakata K."/>
            <person name="Nagamura Y."/>
            <person name="Aoki H."/>
            <person name="Arikawa K."/>
            <person name="Arita K."/>
            <person name="Bito T."/>
            <person name="Chiden Y."/>
            <person name="Fujitsuka N."/>
            <person name="Fukunaka R."/>
            <person name="Hamada M."/>
            <person name="Harada C."/>
            <person name="Hayashi A."/>
            <person name="Hijishita S."/>
            <person name="Honda M."/>
            <person name="Hosokawa S."/>
            <person name="Ichikawa Y."/>
            <person name="Idonuma A."/>
            <person name="Iijima M."/>
            <person name="Ikeda M."/>
            <person name="Ikeno M."/>
            <person name="Ito K."/>
            <person name="Ito S."/>
            <person name="Ito T."/>
            <person name="Ito Y."/>
            <person name="Ito Y."/>
            <person name="Iwabuchi A."/>
            <person name="Kamiya K."/>
            <person name="Karasawa W."/>
            <person name="Kurita K."/>
            <person name="Katagiri S."/>
            <person name="Kikuta A."/>
            <person name="Kobayashi H."/>
            <person name="Kobayashi N."/>
            <person name="Machita K."/>
            <person name="Maehara T."/>
            <person name="Masukawa M."/>
            <person name="Mizubayashi T."/>
            <person name="Mukai Y."/>
            <person name="Nagasaki H."/>
            <person name="Nagata Y."/>
            <person name="Naito S."/>
            <person name="Nakashima M."/>
            <person name="Nakama Y."/>
            <person name="Nakamichi Y."/>
            <person name="Nakamura M."/>
            <person name="Meguro A."/>
            <person name="Negishi M."/>
            <person name="Ohta I."/>
            <person name="Ohta T."/>
            <person name="Okamoto M."/>
            <person name="Ono N."/>
            <person name="Saji S."/>
            <person name="Sakaguchi M."/>
            <person name="Sakai K."/>
            <person name="Shibata M."/>
            <person name="Shimokawa T."/>
            <person name="Song J."/>
            <person name="Takazaki Y."/>
            <person name="Terasawa K."/>
            <person name="Tsugane M."/>
            <person name="Tsuji K."/>
            <person name="Ueda S."/>
            <person name="Waki K."/>
            <person name="Yamagata H."/>
            <person name="Yamamoto M."/>
            <person name="Yamamoto S."/>
            <person name="Yamane H."/>
            <person name="Yoshiki S."/>
            <person name="Yoshihara R."/>
            <person name="Yukawa K."/>
            <person name="Zhong H."/>
            <person name="Yano M."/>
            <person name="Yuan Q."/>
            <person name="Ouyang S."/>
            <person name="Liu J."/>
            <person name="Jones K.M."/>
            <person name="Gansberger K."/>
            <person name="Moffat K."/>
            <person name="Hill J."/>
            <person name="Bera J."/>
            <person name="Fadrosh D."/>
            <person name="Jin S."/>
            <person name="Johri S."/>
            <person name="Kim M."/>
            <person name="Overton L."/>
            <person name="Reardon M."/>
            <person name="Tsitrin T."/>
            <person name="Vuong H."/>
            <person name="Weaver B."/>
            <person name="Ciecko A."/>
            <person name="Tallon L."/>
            <person name="Jackson J."/>
            <person name="Pai G."/>
            <person name="Aken S.V."/>
            <person name="Utterback T."/>
            <person name="Reidmuller S."/>
            <person name="Feldblyum T."/>
            <person name="Hsiao J."/>
            <person name="Zismann V."/>
            <person name="Iobst S."/>
            <person name="de Vazeille A.R."/>
            <person name="Buell C.R."/>
            <person name="Ying K."/>
            <person name="Li Y."/>
            <person name="Lu T."/>
            <person name="Huang Y."/>
            <person name="Zhao Q."/>
            <person name="Feng Q."/>
            <person name="Zhang L."/>
            <person name="Zhu J."/>
            <person name="Weng Q."/>
            <person name="Mu J."/>
            <person name="Lu Y."/>
            <person name="Fan D."/>
            <person name="Liu Y."/>
            <person name="Guan J."/>
            <person name="Zhang Y."/>
            <person name="Yu S."/>
            <person name="Liu X."/>
            <person name="Zhang Y."/>
            <person name="Hong G."/>
            <person name="Han B."/>
            <person name="Choisne N."/>
            <person name="Demange N."/>
            <person name="Orjeda G."/>
            <person name="Samain S."/>
            <person name="Cattolico L."/>
            <person name="Pelletier E."/>
            <person name="Couloux A."/>
            <person name="Segurens B."/>
            <person name="Wincker P."/>
            <person name="D'Hont A."/>
            <person name="Scarpelli C."/>
            <person name="Weissenbach J."/>
            <person name="Salanoubat M."/>
            <person name="Quetier F."/>
            <person name="Yu Y."/>
            <person name="Kim H.R."/>
            <person name="Rambo T."/>
            <person name="Currie J."/>
            <person name="Collura K."/>
            <person name="Luo M."/>
            <person name="Yang T."/>
            <person name="Ammiraju J.S.S."/>
            <person name="Engler F."/>
            <person name="Soderlund C."/>
            <person name="Wing R.A."/>
            <person name="Palmer L.E."/>
            <person name="de la Bastide M."/>
            <person name="Spiegel L."/>
            <person name="Nascimento L."/>
            <person name="Zutavern T."/>
            <person name="O'Shaughnessy A."/>
            <person name="Dike S."/>
            <person name="Dedhia N."/>
            <person name="Preston R."/>
            <person name="Balija V."/>
            <person name="McCombie W.R."/>
            <person name="Chow T."/>
            <person name="Chen H."/>
            <person name="Chung M."/>
            <person name="Chen C."/>
            <person name="Shaw J."/>
            <person name="Wu H."/>
            <person name="Hsiao K."/>
            <person name="Chao Y."/>
            <person name="Chu M."/>
            <person name="Cheng C."/>
            <person name="Hour A."/>
            <person name="Lee P."/>
            <person name="Lin S."/>
            <person name="Lin Y."/>
            <person name="Liou J."/>
            <person name="Liu S."/>
            <person name="Hsing Y."/>
            <person name="Raghuvanshi S."/>
            <person name="Mohanty A."/>
            <person name="Bharti A.K."/>
            <person name="Gaur A."/>
            <person name="Gupta V."/>
            <person name="Kumar D."/>
            <person name="Ravi V."/>
            <person name="Vij S."/>
            <person name="Kapur A."/>
            <person name="Khurana P."/>
            <person name="Khurana P."/>
            <person name="Khurana J.P."/>
            <person name="Tyagi A.K."/>
            <person name="Gaikwad K."/>
            <person name="Singh A."/>
            <person name="Dalal V."/>
            <person name="Srivastava S."/>
            <person name="Dixit A."/>
            <person name="Pal A.K."/>
            <person name="Ghazi I.A."/>
            <person name="Yadav M."/>
            <person name="Pandit A."/>
            <person name="Bhargava A."/>
            <person name="Sureshbabu K."/>
            <person name="Batra K."/>
            <person name="Sharma T.R."/>
            <person name="Mohapatra T."/>
            <person name="Singh N.K."/>
            <person name="Messing J."/>
            <person name="Nelson A.B."/>
            <person name="Fuks G."/>
            <person name="Kavchok S."/>
            <person name="Keizer G."/>
            <person name="Linton E."/>
            <person name="Llaca V."/>
            <person name="Song R."/>
            <person name="Tanyolac B."/>
            <person name="Young S."/>
            <person name="Ho-Il K."/>
            <person name="Hahn J.H."/>
            <person name="Sangsakoo G."/>
            <person name="Vanavichit A."/>
            <person name="de Mattos Luiz.A.T."/>
            <person name="Zimmer P.D."/>
            <person name="Malone G."/>
            <person name="Dellagostin O."/>
            <person name="de Oliveira A.C."/>
            <person name="Bevan M."/>
            <person name="Bancroft I."/>
            <person name="Minx P."/>
            <person name="Cordum H."/>
            <person name="Wilson R."/>
            <person name="Cheng Z."/>
            <person name="Jin W."/>
            <person name="Jiang J."/>
            <person name="Leong S.A."/>
            <person name="Iwama H."/>
            <person name="Gojobori T."/>
            <person name="Itoh T."/>
            <person name="Niimura Y."/>
            <person name="Fujii Y."/>
            <person name="Habara T."/>
            <person name="Sakai H."/>
            <person name="Sato Y."/>
            <person name="Wilson G."/>
            <person name="Kumar K."/>
            <person name="McCouch S."/>
            <person name="Juretic N."/>
            <person name="Hoen D."/>
            <person name="Wright S."/>
            <person name="Bruskiewich R."/>
            <person name="Bureau T."/>
            <person name="Miyao A."/>
            <person name="Hirochika H."/>
            <person name="Nishikawa T."/>
            <person name="Kadowaki K."/>
            <person name="Sugiura M."/>
            <person name="Burr B."/>
            <person name="Sasaki T."/>
        </authorList>
    </citation>
    <scope>NUCLEOTIDE SEQUENCE [LARGE SCALE GENOMIC DNA]</scope>
    <source>
        <strain evidence="3">cv. Nipponbare</strain>
    </source>
</reference>
<keyword evidence="1" id="KW-1133">Transmembrane helix</keyword>
<reference evidence="2 3" key="3">
    <citation type="journal article" date="2013" name="Rice">
        <title>Improvement of the Oryza sativa Nipponbare reference genome using next generation sequence and optical map data.</title>
        <authorList>
            <person name="Kawahara Y."/>
            <person name="de la Bastide M."/>
            <person name="Hamilton J.P."/>
            <person name="Kanamori H."/>
            <person name="McCombie W.R."/>
            <person name="Ouyang S."/>
            <person name="Schwartz D.C."/>
            <person name="Tanaka T."/>
            <person name="Wu J."/>
            <person name="Zhou S."/>
            <person name="Childs K.L."/>
            <person name="Davidson R.M."/>
            <person name="Lin H."/>
            <person name="Quesada-Ocampo L."/>
            <person name="Vaillancourt B."/>
            <person name="Sakai H."/>
            <person name="Lee S.S."/>
            <person name="Kim J."/>
            <person name="Numa H."/>
            <person name="Itoh T."/>
            <person name="Buell C.R."/>
            <person name="Matsumoto T."/>
        </authorList>
    </citation>
    <scope>NUCLEOTIDE SEQUENCE [LARGE SCALE GENOMIC DNA]</scope>
    <source>
        <strain evidence="3">cv. Nipponbare</strain>
    </source>
</reference>
<dbReference type="PaxDb" id="39947-A0A0N7KF77"/>
<feature type="transmembrane region" description="Helical" evidence="1">
    <location>
        <begin position="69"/>
        <end position="88"/>
    </location>
</feature>
<dbReference type="InParanoid" id="A0A0N7KF77"/>
<keyword evidence="3" id="KW-1185">Reference proteome</keyword>
<gene>
    <name evidence="2" type="ordered locus">Os02g0433900</name>
    <name evidence="2" type="ORF">OSNPB_020433900</name>
</gene>
<dbReference type="EMBL" id="AP014958">
    <property type="protein sequence ID" value="BAS78449.1"/>
    <property type="molecule type" value="Genomic_DNA"/>
</dbReference>
<dbReference type="Proteomes" id="UP000059680">
    <property type="component" value="Chromosome 2"/>
</dbReference>
<keyword evidence="1" id="KW-0812">Transmembrane</keyword>
<dbReference type="AlphaFoldDB" id="A0A0N7KF77"/>
<evidence type="ECO:0000256" key="1">
    <source>
        <dbReference type="SAM" id="Phobius"/>
    </source>
</evidence>
<reference evidence="2 3" key="2">
    <citation type="journal article" date="2013" name="Plant Cell Physiol.">
        <title>Rice Annotation Project Database (RAP-DB): an integrative and interactive database for rice genomics.</title>
        <authorList>
            <person name="Sakai H."/>
            <person name="Lee S.S."/>
            <person name="Tanaka T."/>
            <person name="Numa H."/>
            <person name="Kim J."/>
            <person name="Kawahara Y."/>
            <person name="Wakimoto H."/>
            <person name="Yang C.C."/>
            <person name="Iwamoto M."/>
            <person name="Abe T."/>
            <person name="Yamada Y."/>
            <person name="Muto A."/>
            <person name="Inokuchi H."/>
            <person name="Ikemura T."/>
            <person name="Matsumoto T."/>
            <person name="Sasaki T."/>
            <person name="Itoh T."/>
        </authorList>
    </citation>
    <scope>NUCLEOTIDE SEQUENCE [LARGE SCALE GENOMIC DNA]</scope>
    <source>
        <strain evidence="3">cv. Nipponbare</strain>
    </source>
</reference>
<sequence>MVLLSAISVDLTSSTSMSSSPQHDHLLQESTMAARKEAAHGFTAAAAWPDARIGGRHYRRQASTPPARLLHRCVIVGLALLCSCFLLVGF</sequence>
<evidence type="ECO:0000313" key="3">
    <source>
        <dbReference type="Proteomes" id="UP000059680"/>
    </source>
</evidence>
<keyword evidence="1" id="KW-0472">Membrane</keyword>
<accession>A0A0N7KF77</accession>
<dbReference type="OMA" id="HRCVIVG"/>